<evidence type="ECO:0000313" key="2">
    <source>
        <dbReference type="Proteomes" id="UP000814128"/>
    </source>
</evidence>
<organism evidence="1 2">
    <name type="scientific">Vararia minispora EC-137</name>
    <dbReference type="NCBI Taxonomy" id="1314806"/>
    <lineage>
        <taxon>Eukaryota</taxon>
        <taxon>Fungi</taxon>
        <taxon>Dikarya</taxon>
        <taxon>Basidiomycota</taxon>
        <taxon>Agaricomycotina</taxon>
        <taxon>Agaricomycetes</taxon>
        <taxon>Russulales</taxon>
        <taxon>Lachnocladiaceae</taxon>
        <taxon>Vararia</taxon>
    </lineage>
</organism>
<evidence type="ECO:0000313" key="1">
    <source>
        <dbReference type="EMBL" id="KAI0027683.1"/>
    </source>
</evidence>
<keyword evidence="2" id="KW-1185">Reference proteome</keyword>
<dbReference type="Proteomes" id="UP000814128">
    <property type="component" value="Unassembled WGS sequence"/>
</dbReference>
<protein>
    <submittedName>
        <fullName evidence="1">Acyl-CoA N-acyltransferase</fullName>
    </submittedName>
</protein>
<gene>
    <name evidence="1" type="ORF">K488DRAFT_90566</name>
</gene>
<reference evidence="1" key="2">
    <citation type="journal article" date="2022" name="New Phytol.">
        <title>Evolutionary transition to the ectomycorrhizal habit in the genomes of a hyperdiverse lineage of mushroom-forming fungi.</title>
        <authorList>
            <person name="Looney B."/>
            <person name="Miyauchi S."/>
            <person name="Morin E."/>
            <person name="Drula E."/>
            <person name="Courty P.E."/>
            <person name="Kohler A."/>
            <person name="Kuo A."/>
            <person name="LaButti K."/>
            <person name="Pangilinan J."/>
            <person name="Lipzen A."/>
            <person name="Riley R."/>
            <person name="Andreopoulos W."/>
            <person name="He G."/>
            <person name="Johnson J."/>
            <person name="Nolan M."/>
            <person name="Tritt A."/>
            <person name="Barry K.W."/>
            <person name="Grigoriev I.V."/>
            <person name="Nagy L.G."/>
            <person name="Hibbett D."/>
            <person name="Henrissat B."/>
            <person name="Matheny P.B."/>
            <person name="Labbe J."/>
            <person name="Martin F.M."/>
        </authorList>
    </citation>
    <scope>NUCLEOTIDE SEQUENCE</scope>
    <source>
        <strain evidence="1">EC-137</strain>
    </source>
</reference>
<dbReference type="EMBL" id="MU273857">
    <property type="protein sequence ID" value="KAI0027683.1"/>
    <property type="molecule type" value="Genomic_DNA"/>
</dbReference>
<reference evidence="1" key="1">
    <citation type="submission" date="2021-02" db="EMBL/GenBank/DDBJ databases">
        <authorList>
            <consortium name="DOE Joint Genome Institute"/>
            <person name="Ahrendt S."/>
            <person name="Looney B.P."/>
            <person name="Miyauchi S."/>
            <person name="Morin E."/>
            <person name="Drula E."/>
            <person name="Courty P.E."/>
            <person name="Chicoki N."/>
            <person name="Fauchery L."/>
            <person name="Kohler A."/>
            <person name="Kuo A."/>
            <person name="Labutti K."/>
            <person name="Pangilinan J."/>
            <person name="Lipzen A."/>
            <person name="Riley R."/>
            <person name="Andreopoulos W."/>
            <person name="He G."/>
            <person name="Johnson J."/>
            <person name="Barry K.W."/>
            <person name="Grigoriev I.V."/>
            <person name="Nagy L."/>
            <person name="Hibbett D."/>
            <person name="Henrissat B."/>
            <person name="Matheny P.B."/>
            <person name="Labbe J."/>
            <person name="Martin F."/>
        </authorList>
    </citation>
    <scope>NUCLEOTIDE SEQUENCE</scope>
    <source>
        <strain evidence="1">EC-137</strain>
    </source>
</reference>
<comment type="caution">
    <text evidence="1">The sequence shown here is derived from an EMBL/GenBank/DDBJ whole genome shotgun (WGS) entry which is preliminary data.</text>
</comment>
<name>A0ACB8Q7J4_9AGAM</name>
<sequence>MAFVNTYQPPALRGRDLAPAEDFGPDPYDLNFCFPLDFSRLECARVKLVAYIPRQHARLYTDQIERHPWLQAYFPTASMHSFADCLSAQENFVRRNPGNVLLAVIDKARFDGEHPEWGGSFAGIMGLFQTVPGKLSTEISWVITFPAFHRTGLATLASALLLNYCLSIPAEHGLGLRRVQWSTNPRNAASVALAHKLGFTMEGTLRWEGGAVEVFKAEAGHGRPNRKGDPRPDVAGRDTVLFGFCMEDWEEGGRELVRDIIKGK</sequence>
<proteinExistence type="predicted"/>
<accession>A0ACB8Q7J4</accession>